<keyword evidence="3" id="KW-1185">Reference proteome</keyword>
<reference evidence="2 3" key="1">
    <citation type="submission" date="2019-08" db="EMBL/GenBank/DDBJ databases">
        <title>Whole genome sequencing of chitin degrading bacteria Chitinophaga pinensis YS16.</title>
        <authorList>
            <person name="Singh R.P."/>
            <person name="Manchanda G."/>
            <person name="Maurya I.K."/>
            <person name="Joshi N.K."/>
            <person name="Srivastava A.K."/>
        </authorList>
    </citation>
    <scope>NUCLEOTIDE SEQUENCE [LARGE SCALE GENOMIC DNA]</scope>
    <source>
        <strain evidence="2 3">YS-16</strain>
    </source>
</reference>
<keyword evidence="1" id="KW-0732">Signal</keyword>
<name>A0A5C6LYY4_9BACT</name>
<evidence type="ECO:0000313" key="2">
    <source>
        <dbReference type="EMBL" id="TWW02004.1"/>
    </source>
</evidence>
<dbReference type="AlphaFoldDB" id="A0A5C6LYY4"/>
<protein>
    <submittedName>
        <fullName evidence="2">Helix-hairpin-helix domain-containing protein</fullName>
    </submittedName>
</protein>
<dbReference type="SUPFAM" id="SSF47781">
    <property type="entry name" value="RuvA domain 2-like"/>
    <property type="match status" value="1"/>
</dbReference>
<feature type="chain" id="PRO_5022902130" evidence="1">
    <location>
        <begin position="21"/>
        <end position="670"/>
    </location>
</feature>
<dbReference type="Pfam" id="PF12836">
    <property type="entry name" value="HHH_3"/>
    <property type="match status" value="1"/>
</dbReference>
<organism evidence="2 3">
    <name type="scientific">Chitinophaga pinensis</name>
    <dbReference type="NCBI Taxonomy" id="79329"/>
    <lineage>
        <taxon>Bacteria</taxon>
        <taxon>Pseudomonadati</taxon>
        <taxon>Bacteroidota</taxon>
        <taxon>Chitinophagia</taxon>
        <taxon>Chitinophagales</taxon>
        <taxon>Chitinophagaceae</taxon>
        <taxon>Chitinophaga</taxon>
    </lineage>
</organism>
<evidence type="ECO:0000256" key="1">
    <source>
        <dbReference type="SAM" id="SignalP"/>
    </source>
</evidence>
<dbReference type="OrthoDB" id="9766750at2"/>
<feature type="signal peptide" evidence="1">
    <location>
        <begin position="1"/>
        <end position="20"/>
    </location>
</feature>
<gene>
    <name evidence="2" type="ORF">FEF09_02360</name>
</gene>
<dbReference type="EMBL" id="VOHS01000002">
    <property type="protein sequence ID" value="TWW02004.1"/>
    <property type="molecule type" value="Genomic_DNA"/>
</dbReference>
<dbReference type="Proteomes" id="UP000318815">
    <property type="component" value="Unassembled WGS sequence"/>
</dbReference>
<evidence type="ECO:0000313" key="3">
    <source>
        <dbReference type="Proteomes" id="UP000318815"/>
    </source>
</evidence>
<dbReference type="InterPro" id="IPR010994">
    <property type="entry name" value="RuvA_2-like"/>
</dbReference>
<accession>A0A5C6LYY4</accession>
<proteinExistence type="predicted"/>
<sequence length="670" mass="76737">MILKTVTFMAALLIHIYTYAQTIPELTAAEESQLEDYTSHTDQVPEDDMHWQQLQAYTRHKINLNTNSVSVLKSLHILSPIQIQQLLRYRQQLGDFISIYELQAVPGFDAQLINRLLPYVQVGKDLEAHYDWKDYVKKGEHTLLYRYGRQLEKSKGYISTDTTTAHYLGSPDKLLLRYRYNLTHYISWGAVMEKDAGEAFFKGAQQQGFDFYSLHLFVRQYKWIKSLALGDFTVNMGQGLLNWQSLAFGKGATVMQVKREGELLKPYASAGEYNFFRGAGITIAQGKWATTTFISYRLMDGNVTANSGYHRTLTEVAGRNSLAQLSVGGNVTIEGSNRKLGFNFIQHHLSAPVQKGKAPYQLFGFEGKRLTGFSTDYEVTWKNMHFFGEAAMSNNGKTALINGLLLTATNDVDLVLMYRNYDKAYHAFYADAWGEFYKPVNEKGLYTGISMKVSSHVKLNAYADHFIFPWLQYRAAAPGRGRDLLIALTYAPDKQTELFVRYSCLIKQENGEGTDRFLPPLVSVKKNVWRIQSRVQSTTHLTMKTRVELSQYVKEENTQQGFLLFHEMLYQLKQRPLQLYIRYTRFIADGSNTSLYTITSGMLYEYALSRLTGEGHQLQTRIRWKSASGLTFWLRYELTIYGKVSSTGSGWDEVKGNSESVLQCQFQHLF</sequence>
<comment type="caution">
    <text evidence="2">The sequence shown here is derived from an EMBL/GenBank/DDBJ whole genome shotgun (WGS) entry which is preliminary data.</text>
</comment>
<dbReference type="Gene3D" id="1.10.150.280">
    <property type="entry name" value="AF1531-like domain"/>
    <property type="match status" value="1"/>
</dbReference>